<keyword evidence="1" id="KW-0472">Membrane</keyword>
<sequence>MRLLFLEKKELLVAIALLSLIFLTATASIMHAEQTSSYVKFFVYGETRCPYCMHQISFFNTTFSQNYYFCDISSNTTCLTNFANWLRFSNMSLSVPQTFVIYNNTNLLAIVIGDVENTTFWNLFLSSPPNQTGFPVYVATDTGEVLAGYVNANTQQQEYIIYRFILGQNVTFTTTSTLTNTTTAPANTTTSITNTTIPNSYQYSGNSFIATLVSLAASDAVNICIISVYSLLIVTIAVNKSRKRAAISGLGFALGIFTGYLALGLGLLKVISSLGTLPSTIARYILAFYGIILIIYSAYSYLTQKRNCIICKENEGKNNKSFLNIKSWMNKSPALHYILGLILSISLIPCSAGPYIVFILLLSTVSGMLTKILYLLIYDIIFVAPLLILLEIIVLTLKKVNERKVAIVRELVFIIAGLLLIVLAIRPI</sequence>
<reference evidence="3" key="1">
    <citation type="submission" date="2012-03" db="EMBL/GenBank/DDBJ databases">
        <title>Fervidicoccus fontis complete genome analysis confirms its distinct phylogenetic position and predicts its environmental function.</title>
        <authorList>
            <person name="Lebedinsky A.V."/>
            <person name="Mardanov A.V."/>
            <person name="Gumerov V.M."/>
            <person name="Beletsky A.V."/>
            <person name="Kublanov I.V."/>
            <person name="Perevalova A.A."/>
            <person name="Bonch-Osmolovskaya E.A."/>
            <person name="Ravin N.V."/>
            <person name="Skryabin K.G."/>
        </authorList>
    </citation>
    <scope>NUCLEOTIDE SEQUENCE [LARGE SCALE GENOMIC DNA]</scope>
    <source>
        <strain evidence="3">DSM 19380 / VKM B-2539 / Kam940</strain>
    </source>
</reference>
<feature type="transmembrane region" description="Helical" evidence="1">
    <location>
        <begin position="220"/>
        <end position="238"/>
    </location>
</feature>
<gene>
    <name evidence="2" type="ordered locus">FFONT_0728</name>
</gene>
<dbReference type="eggNOG" id="arCOG02406">
    <property type="taxonomic scope" value="Archaea"/>
</dbReference>
<evidence type="ECO:0000313" key="3">
    <source>
        <dbReference type="Proteomes" id="UP000007391"/>
    </source>
</evidence>
<name>I0A159_FERFK</name>
<reference evidence="2 3" key="2">
    <citation type="journal article" date="2014" name="Extremophiles">
        <title>Analysis of the complete genome of Fervidococcus fontis confirms the distinct phylogenetic position of the order Fervidicoccales and suggests its environmental function.</title>
        <authorList>
            <person name="Lebedinsky A.V."/>
            <person name="Mardanov A.V."/>
            <person name="Kublanov I.V."/>
            <person name="Gumerov V.M."/>
            <person name="Beletsky A.V."/>
            <person name="Perevalova A.A."/>
            <person name="Bidzhieva S.Kh."/>
            <person name="Bonch-Osmolovskaya E.A."/>
            <person name="Skryabin K.G."/>
            <person name="Ravin N.V."/>
        </authorList>
    </citation>
    <scope>NUCLEOTIDE SEQUENCE [LARGE SCALE GENOMIC DNA]</scope>
    <source>
        <strain evidence="3">DSM 19380 / VKM B-2539 / Kam940</strain>
    </source>
</reference>
<feature type="transmembrane region" description="Helical" evidence="1">
    <location>
        <begin position="407"/>
        <end position="425"/>
    </location>
</feature>
<feature type="transmembrane region" description="Helical" evidence="1">
    <location>
        <begin position="372"/>
        <end position="395"/>
    </location>
</feature>
<proteinExistence type="predicted"/>
<protein>
    <submittedName>
        <fullName evidence="2">Cytochrome c biogenesis protein, transmembrane region</fullName>
    </submittedName>
</protein>
<evidence type="ECO:0000313" key="2">
    <source>
        <dbReference type="EMBL" id="AFH42716.1"/>
    </source>
</evidence>
<feature type="transmembrane region" description="Helical" evidence="1">
    <location>
        <begin position="250"/>
        <end position="275"/>
    </location>
</feature>
<dbReference type="STRING" id="1163730.FFONT_0728"/>
<organism evidence="2 3">
    <name type="scientific">Fervidicoccus fontis (strain DSM 19380 / JCM 18336 / VKM B-2539 / Kam940)</name>
    <dbReference type="NCBI Taxonomy" id="1163730"/>
    <lineage>
        <taxon>Archaea</taxon>
        <taxon>Thermoproteota</taxon>
        <taxon>Thermoprotei</taxon>
        <taxon>Fervidicoccales</taxon>
        <taxon>Fervidicoccaceae</taxon>
        <taxon>Fervidicoccus</taxon>
    </lineage>
</organism>
<feature type="transmembrane region" description="Helical" evidence="1">
    <location>
        <begin position="281"/>
        <end position="302"/>
    </location>
</feature>
<dbReference type="KEGG" id="ffo:FFONT_0728"/>
<dbReference type="EMBL" id="CP003423">
    <property type="protein sequence ID" value="AFH42716.1"/>
    <property type="molecule type" value="Genomic_DNA"/>
</dbReference>
<dbReference type="HOGENOM" id="CLU_640305_0_0_2"/>
<dbReference type="AlphaFoldDB" id="I0A159"/>
<keyword evidence="3" id="KW-1185">Reference proteome</keyword>
<keyword evidence="1" id="KW-1133">Transmembrane helix</keyword>
<dbReference type="Proteomes" id="UP000007391">
    <property type="component" value="Chromosome"/>
</dbReference>
<dbReference type="InParanoid" id="I0A159"/>
<feature type="transmembrane region" description="Helical" evidence="1">
    <location>
        <begin position="334"/>
        <end position="360"/>
    </location>
</feature>
<keyword evidence="1 2" id="KW-0812">Transmembrane</keyword>
<accession>I0A159</accession>
<evidence type="ECO:0000256" key="1">
    <source>
        <dbReference type="SAM" id="Phobius"/>
    </source>
</evidence>
<dbReference type="eggNOG" id="arCOG01975">
    <property type="taxonomic scope" value="Archaea"/>
</dbReference>